<proteinExistence type="predicted"/>
<dbReference type="InterPro" id="IPR013216">
    <property type="entry name" value="Methyltransf_11"/>
</dbReference>
<keyword evidence="1" id="KW-0808">Transferase</keyword>
<name>A0A381Q0A2_9ZZZZ</name>
<dbReference type="Gene3D" id="3.40.50.150">
    <property type="entry name" value="Vaccinia Virus protein VP39"/>
    <property type="match status" value="1"/>
</dbReference>
<feature type="domain" description="Methyltransferase type 11" evidence="2">
    <location>
        <begin position="67"/>
        <end position="165"/>
    </location>
</feature>
<dbReference type="PANTHER" id="PTHR44068">
    <property type="entry name" value="ZGC:194242"/>
    <property type="match status" value="1"/>
</dbReference>
<protein>
    <recommendedName>
        <fullName evidence="2">Methyltransferase type 11 domain-containing protein</fullName>
    </recommendedName>
</protein>
<evidence type="ECO:0000259" key="2">
    <source>
        <dbReference type="Pfam" id="PF08241"/>
    </source>
</evidence>
<dbReference type="EMBL" id="UINC01001150">
    <property type="protein sequence ID" value="SUZ72338.1"/>
    <property type="molecule type" value="Genomic_DNA"/>
</dbReference>
<dbReference type="GO" id="GO:0008757">
    <property type="term" value="F:S-adenosylmethionine-dependent methyltransferase activity"/>
    <property type="evidence" value="ECO:0007669"/>
    <property type="project" value="InterPro"/>
</dbReference>
<accession>A0A381Q0A2</accession>
<dbReference type="Pfam" id="PF08241">
    <property type="entry name" value="Methyltransf_11"/>
    <property type="match status" value="1"/>
</dbReference>
<dbReference type="InterPro" id="IPR029063">
    <property type="entry name" value="SAM-dependent_MTases_sf"/>
</dbReference>
<gene>
    <name evidence="3" type="ORF">METZ01_LOCUS25192</name>
</gene>
<reference evidence="3" key="1">
    <citation type="submission" date="2018-05" db="EMBL/GenBank/DDBJ databases">
        <authorList>
            <person name="Lanie J.A."/>
            <person name="Ng W.-L."/>
            <person name="Kazmierczak K.M."/>
            <person name="Andrzejewski T.M."/>
            <person name="Davidsen T.M."/>
            <person name="Wayne K.J."/>
            <person name="Tettelin H."/>
            <person name="Glass J.I."/>
            <person name="Rusch D."/>
            <person name="Podicherti R."/>
            <person name="Tsui H.-C.T."/>
            <person name="Winkler M.E."/>
        </authorList>
    </citation>
    <scope>NUCLEOTIDE SEQUENCE</scope>
</reference>
<dbReference type="InterPro" id="IPR050447">
    <property type="entry name" value="Erg6_SMT_methyltransf"/>
</dbReference>
<organism evidence="3">
    <name type="scientific">marine metagenome</name>
    <dbReference type="NCBI Taxonomy" id="408172"/>
    <lineage>
        <taxon>unclassified sequences</taxon>
        <taxon>metagenomes</taxon>
        <taxon>ecological metagenomes</taxon>
    </lineage>
</organism>
<dbReference type="PANTHER" id="PTHR44068:SF11">
    <property type="entry name" value="GERANYL DIPHOSPHATE 2-C-METHYLTRANSFERASE"/>
    <property type="match status" value="1"/>
</dbReference>
<dbReference type="SUPFAM" id="SSF53335">
    <property type="entry name" value="S-adenosyl-L-methionine-dependent methyltransferases"/>
    <property type="match status" value="1"/>
</dbReference>
<sequence>MATSVEGHYGNDGIVERIVGALTQAGHDMDNLDADVLAAADEFHIGGREGTMHVAAAINLGPGDRLLDVGCGIGGAARFLAHSTGASVIGVDLTPEFVNAAIQLSDLVGMGAQVDFEVGSATDLAFDDDSFDAVTMLHVGMNIENKVQMMSELGRVCRSKGVVVVYDVTLMSEHDLPYPMPWSATPEFSFPEPASAYEAAGTEAGLEHVSSSNHYDLALKFFNEPPATPPPVSLGHLMGPRMIEMRDNAAQAINEGLMSPVLMKFVAP</sequence>
<dbReference type="CDD" id="cd02440">
    <property type="entry name" value="AdoMet_MTases"/>
    <property type="match status" value="1"/>
</dbReference>
<evidence type="ECO:0000256" key="1">
    <source>
        <dbReference type="ARBA" id="ARBA00022679"/>
    </source>
</evidence>
<dbReference type="AlphaFoldDB" id="A0A381Q0A2"/>
<evidence type="ECO:0000313" key="3">
    <source>
        <dbReference type="EMBL" id="SUZ72338.1"/>
    </source>
</evidence>